<evidence type="ECO:0000313" key="1">
    <source>
        <dbReference type="EMBL" id="KAK7337072.1"/>
    </source>
</evidence>
<dbReference type="AlphaFoldDB" id="A0AAN9LN41"/>
<reference evidence="1 2" key="1">
    <citation type="submission" date="2024-01" db="EMBL/GenBank/DDBJ databases">
        <title>The genomes of 5 underutilized Papilionoideae crops provide insights into root nodulation and disease resistanc.</title>
        <authorList>
            <person name="Jiang F."/>
        </authorList>
    </citation>
    <scope>NUCLEOTIDE SEQUENCE [LARGE SCALE GENOMIC DNA]</scope>
    <source>
        <strain evidence="1">LVBAO_FW01</strain>
        <tissue evidence="1">Leaves</tissue>
    </source>
</reference>
<proteinExistence type="predicted"/>
<gene>
    <name evidence="1" type="ORF">VNO77_17631</name>
</gene>
<keyword evidence="2" id="KW-1185">Reference proteome</keyword>
<evidence type="ECO:0000313" key="2">
    <source>
        <dbReference type="Proteomes" id="UP001367508"/>
    </source>
</evidence>
<sequence length="86" mass="9968">MVPPVGLIGVCEIYFAVVNREEIKEVADGEKRSREGKDFRTLTVRVKGFTFLSLLLQLRFGILELRFGELKEEVIGFVWEPFLDYN</sequence>
<protein>
    <submittedName>
        <fullName evidence="1">Uncharacterized protein</fullName>
    </submittedName>
</protein>
<organism evidence="1 2">
    <name type="scientific">Canavalia gladiata</name>
    <name type="common">Sword bean</name>
    <name type="synonym">Dolichos gladiatus</name>
    <dbReference type="NCBI Taxonomy" id="3824"/>
    <lineage>
        <taxon>Eukaryota</taxon>
        <taxon>Viridiplantae</taxon>
        <taxon>Streptophyta</taxon>
        <taxon>Embryophyta</taxon>
        <taxon>Tracheophyta</taxon>
        <taxon>Spermatophyta</taxon>
        <taxon>Magnoliopsida</taxon>
        <taxon>eudicotyledons</taxon>
        <taxon>Gunneridae</taxon>
        <taxon>Pentapetalae</taxon>
        <taxon>rosids</taxon>
        <taxon>fabids</taxon>
        <taxon>Fabales</taxon>
        <taxon>Fabaceae</taxon>
        <taxon>Papilionoideae</taxon>
        <taxon>50 kb inversion clade</taxon>
        <taxon>NPAAA clade</taxon>
        <taxon>indigoferoid/millettioid clade</taxon>
        <taxon>Phaseoleae</taxon>
        <taxon>Canavalia</taxon>
    </lineage>
</organism>
<dbReference type="EMBL" id="JAYMYQ010000004">
    <property type="protein sequence ID" value="KAK7337072.1"/>
    <property type="molecule type" value="Genomic_DNA"/>
</dbReference>
<comment type="caution">
    <text evidence="1">The sequence shown here is derived from an EMBL/GenBank/DDBJ whole genome shotgun (WGS) entry which is preliminary data.</text>
</comment>
<name>A0AAN9LN41_CANGL</name>
<dbReference type="Proteomes" id="UP001367508">
    <property type="component" value="Unassembled WGS sequence"/>
</dbReference>
<accession>A0AAN9LN41</accession>